<dbReference type="PANTHER" id="PTHR16088:SF3">
    <property type="entry name" value="GON-4-LIKE PROTEIN"/>
    <property type="match status" value="1"/>
</dbReference>
<name>A0A915PJU5_9BILA</name>
<dbReference type="WBParaSite" id="sdigi.contig20.g1739.t1">
    <property type="protein sequence ID" value="sdigi.contig20.g1739.t1"/>
    <property type="gene ID" value="sdigi.contig20.g1739"/>
</dbReference>
<reference evidence="6" key="1">
    <citation type="submission" date="2022-11" db="UniProtKB">
        <authorList>
            <consortium name="WormBaseParasite"/>
        </authorList>
    </citation>
    <scope>IDENTIFICATION</scope>
</reference>
<dbReference type="GO" id="GO:0003712">
    <property type="term" value="F:transcription coregulator activity"/>
    <property type="evidence" value="ECO:0007669"/>
    <property type="project" value="TreeGrafter"/>
</dbReference>
<evidence type="ECO:0000313" key="5">
    <source>
        <dbReference type="Proteomes" id="UP000887581"/>
    </source>
</evidence>
<feature type="region of interest" description="Disordered" evidence="4">
    <location>
        <begin position="1079"/>
        <end position="1144"/>
    </location>
</feature>
<keyword evidence="3" id="KW-0539">Nucleus</keyword>
<feature type="region of interest" description="Disordered" evidence="4">
    <location>
        <begin position="170"/>
        <end position="193"/>
    </location>
</feature>
<keyword evidence="2" id="KW-0804">Transcription</keyword>
<feature type="compositionally biased region" description="Acidic residues" evidence="4">
    <location>
        <begin position="126"/>
        <end position="151"/>
    </location>
</feature>
<keyword evidence="1" id="KW-0805">Transcription regulation</keyword>
<dbReference type="InterPro" id="IPR052435">
    <property type="entry name" value="YY1-Transcr_Regul"/>
</dbReference>
<accession>A0A915PJU5</accession>
<evidence type="ECO:0000256" key="3">
    <source>
        <dbReference type="ARBA" id="ARBA00023242"/>
    </source>
</evidence>
<keyword evidence="5" id="KW-1185">Reference proteome</keyword>
<organism evidence="5 6">
    <name type="scientific">Setaria digitata</name>
    <dbReference type="NCBI Taxonomy" id="48799"/>
    <lineage>
        <taxon>Eukaryota</taxon>
        <taxon>Metazoa</taxon>
        <taxon>Ecdysozoa</taxon>
        <taxon>Nematoda</taxon>
        <taxon>Chromadorea</taxon>
        <taxon>Rhabditida</taxon>
        <taxon>Spirurina</taxon>
        <taxon>Spiruromorpha</taxon>
        <taxon>Filarioidea</taxon>
        <taxon>Setariidae</taxon>
        <taxon>Setaria</taxon>
    </lineage>
</organism>
<feature type="compositionally biased region" description="Basic residues" evidence="4">
    <location>
        <begin position="1393"/>
        <end position="1408"/>
    </location>
</feature>
<feature type="region of interest" description="Disordered" evidence="4">
    <location>
        <begin position="873"/>
        <end position="897"/>
    </location>
</feature>
<sequence length="1626" mass="183304">MDKKFRIEENVDERGIEEKGKVKEIQEREEIVKMWKHIDEKLERKARSLNLTAINVKSILHHMIKNPEVISVIMGLDKTSSIADLKLTRSRTKHLSGQGTHTDLKQANIVAVPRASRTFLDINYDSNEEDDDDYLPEQDEDASEGEAENEVDAETSFEILNSAFQVEIDNDDNIPPALHTRSKRENNAYPEDMPNLSDDVLLYSAVDDPDYVEFISNLNDPSKYDLDEAEDPEYNFLSDADAEDIIEEYEVRKDRATEIPLREVENLLQDLLEARLLPSPEHLEQTMESVKDENKSCHLVKQNDHQLNMRKTKTILTGSLPGNIEPTTILVDASFEDFQKVSTTSSSLLYASVENPPFFSFYELQQLIAQFEKHVQLLTQFAVGCYFEKTMVKMYNAFQVMINELNDYCLERPEHSLFNVINLEACIVTCHDAIECETISDFVIRSRKSRKLQLPLPKTMLVLSRSKALIFPELLPQVRMKMFPTFYPYFTREEECLLALGLYQFAHLKQVSGKQKRYALISQHLLPNKMHSQIRLHLKNFRCSSQPVHALFMKAETGVINMIFPLENRSSATSGPPYLWPQHLQPIWLKELVDRQQHGLEYGDHGLDGLTFVKIANEKGSPSVVKYLFVIFSPQLALSACEYDTKQFYDSSSSQHIPLACIAESCTDSAGNRACDKGEVSRPIVSDIDNQIKVNCTNKSVNTIIRSVYTEQSEIVGSPSSPVHNLLLFASTAVCGKATNSSFSNSHHSIVVSPISQHSTVISDEQRKSPSSNSSTSISRDSRIVSSVKVESLVACSTVTSSKSDSTVSVEGTSMNKAVKFAPFKKIPPAKKSEMNKFGENFESNRYKGNSLDKIDESIGSSGSEGEIMTALLPSRSLRNSLSPEQSSKTENDSSDDVASQFGMADFNYKCSGKVNRRHENVAVKFGMSSYQDYEGRQGSDSVRGISRKSFHSLCSDPEASCDVLDCASQTYKPSNWIPITPNGNNECSSSVRWTPTSSMYFSDLLMFNMENKAVQCDLAISSSITNSGTTQISQHKNVKSNRIAQTAYDDSPVNTIEVFESVGCNDSLFAQNSGEIGEAKQGQNNQTVSNDGRHNSESVKNERRPSGTADGSKSSLPGDREDDGSDGEGNEPVGEEKRRRRIRTRRDRVRNGLYGMLDAQHRALQVKCMAHVIFNDFEQRMFMHQDKVRALCELIAEGSMSPELFEKMHDIFEEEHEPVYFLLSFLFPQNLLPTSVLENPVRKAYSNALEMIYNIEAFTSFGNTRLSARTIFRNVRDLGFDCTCEALTTRLSELIGNKGPLWEIISQNIPTRVCQSNHPATDFEYVDLSSWKKVDPCFENVDLSTAIGVETEKQRSGVFVGFLRNLFTERKGKLYEVVAEWKPTKHTPPILPRRRPPKRKTKKRKSKIPSNIDVMELSETGPSRSLRHVNHPSSQEKKDDALKVIAPRKNITTTLQFARKRSLQTGKVSEARKRRKKYEEILVKQRNIFTVDGSTSLVEVSSYDTNSSKNLVEDSGMAAEILKKNIPGSEILSTDLAMSSVGRVSSTERFVQCTMSCPIVANPTRKWTIEEDRKILYNHKENGPDLDLTLAAIQLELPEIPVDELRQRLVFLLSLLQRIEESGGK</sequence>
<evidence type="ECO:0000256" key="1">
    <source>
        <dbReference type="ARBA" id="ARBA00023015"/>
    </source>
</evidence>
<evidence type="ECO:0000256" key="4">
    <source>
        <dbReference type="SAM" id="MobiDB-lite"/>
    </source>
</evidence>
<feature type="region of interest" description="Disordered" evidence="4">
    <location>
        <begin position="123"/>
        <end position="151"/>
    </location>
</feature>
<feature type="compositionally biased region" description="Basic and acidic residues" evidence="4">
    <location>
        <begin position="1092"/>
        <end position="1106"/>
    </location>
</feature>
<feature type="region of interest" description="Disordered" evidence="4">
    <location>
        <begin position="760"/>
        <end position="781"/>
    </location>
</feature>
<feature type="compositionally biased region" description="Low complexity" evidence="4">
    <location>
        <begin position="769"/>
        <end position="781"/>
    </location>
</feature>
<evidence type="ECO:0000256" key="2">
    <source>
        <dbReference type="ARBA" id="ARBA00023163"/>
    </source>
</evidence>
<dbReference type="GO" id="GO:0005634">
    <property type="term" value="C:nucleus"/>
    <property type="evidence" value="ECO:0007669"/>
    <property type="project" value="TreeGrafter"/>
</dbReference>
<feature type="compositionally biased region" description="Low complexity" evidence="4">
    <location>
        <begin position="873"/>
        <end position="884"/>
    </location>
</feature>
<dbReference type="Proteomes" id="UP000887581">
    <property type="component" value="Unplaced"/>
</dbReference>
<feature type="region of interest" description="Disordered" evidence="4">
    <location>
        <begin position="1386"/>
        <end position="1439"/>
    </location>
</feature>
<feature type="compositionally biased region" description="Polar residues" evidence="4">
    <location>
        <begin position="1082"/>
        <end position="1091"/>
    </location>
</feature>
<dbReference type="PANTHER" id="PTHR16088">
    <property type="entry name" value="YY1 ASSOCIATED PROTEIN-RELATED"/>
    <property type="match status" value="1"/>
</dbReference>
<dbReference type="GO" id="GO:0006355">
    <property type="term" value="P:regulation of DNA-templated transcription"/>
    <property type="evidence" value="ECO:0007669"/>
    <property type="project" value="TreeGrafter"/>
</dbReference>
<proteinExistence type="predicted"/>
<evidence type="ECO:0000313" key="6">
    <source>
        <dbReference type="WBParaSite" id="sdigi.contig20.g1739.t1"/>
    </source>
</evidence>
<protein>
    <submittedName>
        <fullName evidence="6">Uncharacterized protein</fullName>
    </submittedName>
</protein>
<feature type="compositionally biased region" description="Acidic residues" evidence="4">
    <location>
        <begin position="1121"/>
        <end position="1130"/>
    </location>
</feature>